<name>A0ABY4DY47_9NEIS</name>
<evidence type="ECO:0000313" key="2">
    <source>
        <dbReference type="Proteomes" id="UP000832011"/>
    </source>
</evidence>
<reference evidence="1 2" key="1">
    <citation type="journal article" date="2022" name="Res Sq">
        <title>Evolution of multicellular longitudinally dividing oral cavity symbionts (Neisseriaceae).</title>
        <authorList>
            <person name="Nyongesa S."/>
            <person name="Weber P."/>
            <person name="Bernet E."/>
            <person name="Pullido F."/>
            <person name="Nieckarz M."/>
            <person name="Delaby M."/>
            <person name="Nieves C."/>
            <person name="Viehboeck T."/>
            <person name="Krause N."/>
            <person name="Rivera-Millot A."/>
            <person name="Nakamura A."/>
            <person name="Vischer N."/>
            <person name="VanNieuwenhze M."/>
            <person name="Brun Y."/>
            <person name="Cava F."/>
            <person name="Bulgheresi S."/>
            <person name="Veyrier F."/>
        </authorList>
    </citation>
    <scope>NUCLEOTIDE SEQUENCE [LARGE SCALE GENOMIC DNA]</scope>
    <source>
        <strain evidence="1 2">SN4</strain>
    </source>
</reference>
<gene>
    <name evidence="1" type="ORF">LVJ82_13370</name>
</gene>
<accession>A0ABY4DY47</accession>
<dbReference type="RefSeq" id="WP_058357866.1">
    <property type="nucleotide sequence ID" value="NZ_CABKVG010000010.1"/>
</dbReference>
<keyword evidence="2" id="KW-1185">Reference proteome</keyword>
<sequence>MMVTANLRVSIAPDIHPEFLAGWHIFLRHLQKQVDVSMDISSYANFGELRAGLEQEQVDMIFASASDCSYLVLQKGFIALARPESDVTEIVVLCRNDATYQHIEDMEGRQNRIACADSPEVKHLGLILLEAANVNDEELVLSSTQSHLLAAKQLMNAEVDLAFVPTDIYEGWSATLRNSMRPLVQTMKDDVEGLSHVLLLSPQYQHLVAGLKSELNLINGSGQQRLLQDINIHKWHVLEDNADIDYLIDLVDTLQI</sequence>
<dbReference type="EMBL" id="CP091511">
    <property type="protein sequence ID" value="UOO88450.1"/>
    <property type="molecule type" value="Genomic_DNA"/>
</dbReference>
<dbReference type="Gene3D" id="3.40.190.10">
    <property type="entry name" value="Periplasmic binding protein-like II"/>
    <property type="match status" value="2"/>
</dbReference>
<proteinExistence type="predicted"/>
<organism evidence="1 2">
    <name type="scientific">Vitreoscilla massiliensis</name>
    <dbReference type="NCBI Taxonomy" id="1689272"/>
    <lineage>
        <taxon>Bacteria</taxon>
        <taxon>Pseudomonadati</taxon>
        <taxon>Pseudomonadota</taxon>
        <taxon>Betaproteobacteria</taxon>
        <taxon>Neisseriales</taxon>
        <taxon>Neisseriaceae</taxon>
        <taxon>Vitreoscilla</taxon>
    </lineage>
</organism>
<dbReference type="Proteomes" id="UP000832011">
    <property type="component" value="Chromosome"/>
</dbReference>
<evidence type="ECO:0000313" key="1">
    <source>
        <dbReference type="EMBL" id="UOO88450.1"/>
    </source>
</evidence>
<protein>
    <submittedName>
        <fullName evidence="1">Phosphate/phosphite/phosphonate ABC transporter substrate-binding protein</fullName>
    </submittedName>
</protein>
<dbReference type="Pfam" id="PF12974">
    <property type="entry name" value="Phosphonate-bd"/>
    <property type="match status" value="1"/>
</dbReference>
<dbReference type="SUPFAM" id="SSF53850">
    <property type="entry name" value="Periplasmic binding protein-like II"/>
    <property type="match status" value="1"/>
</dbReference>